<keyword evidence="8 9" id="KW-0315">Glutamine amidotransferase</keyword>
<dbReference type="EMBL" id="JACSNX010000008">
    <property type="protein sequence ID" value="MBM6851306.1"/>
    <property type="molecule type" value="Genomic_DNA"/>
</dbReference>
<evidence type="ECO:0000256" key="10">
    <source>
        <dbReference type="PROSITE-ProRule" id="PRU00886"/>
    </source>
</evidence>
<evidence type="ECO:0000256" key="5">
    <source>
        <dbReference type="ARBA" id="ARBA00022749"/>
    </source>
</evidence>
<dbReference type="PANTHER" id="PTHR11922">
    <property type="entry name" value="GMP SYNTHASE-RELATED"/>
    <property type="match status" value="1"/>
</dbReference>
<comment type="function">
    <text evidence="1 9">Catalyzes the synthesis of GMP from XMP.</text>
</comment>
<dbReference type="Gene3D" id="3.30.300.10">
    <property type="match status" value="1"/>
</dbReference>
<feature type="active site" evidence="9">
    <location>
        <position position="174"/>
    </location>
</feature>
<dbReference type="NCBIfam" id="TIGR00888">
    <property type="entry name" value="guaA_Nterm"/>
    <property type="match status" value="1"/>
</dbReference>
<proteinExistence type="inferred from homology"/>
<dbReference type="InterPro" id="IPR025777">
    <property type="entry name" value="GMPS_ATP_PPase_dom"/>
</dbReference>
<dbReference type="NCBIfam" id="NF000848">
    <property type="entry name" value="PRK00074.1"/>
    <property type="match status" value="1"/>
</dbReference>
<feature type="active site" description="Nucleophile" evidence="9">
    <location>
        <position position="84"/>
    </location>
</feature>
<evidence type="ECO:0000313" key="12">
    <source>
        <dbReference type="EMBL" id="MBM6851306.1"/>
    </source>
</evidence>
<dbReference type="Gene3D" id="3.40.50.620">
    <property type="entry name" value="HUPs"/>
    <property type="match status" value="1"/>
</dbReference>
<evidence type="ECO:0000256" key="9">
    <source>
        <dbReference type="HAMAP-Rule" id="MF_00344"/>
    </source>
</evidence>
<feature type="binding site" evidence="10">
    <location>
        <begin position="228"/>
        <end position="234"/>
    </location>
    <ligand>
        <name>ATP</name>
        <dbReference type="ChEBI" id="CHEBI:30616"/>
    </ligand>
</feature>
<evidence type="ECO:0000256" key="6">
    <source>
        <dbReference type="ARBA" id="ARBA00022755"/>
    </source>
</evidence>
<keyword evidence="13" id="KW-1185">Reference proteome</keyword>
<reference evidence="12 13" key="1">
    <citation type="journal article" date="2021" name="Sci. Rep.">
        <title>The distribution of antibiotic resistance genes in chicken gut microbiota commensals.</title>
        <authorList>
            <person name="Juricova H."/>
            <person name="Matiasovicova J."/>
            <person name="Kubasova T."/>
            <person name="Cejkova D."/>
            <person name="Rychlik I."/>
        </authorList>
    </citation>
    <scope>NUCLEOTIDE SEQUENCE [LARGE SCALE GENOMIC DNA]</scope>
    <source>
        <strain evidence="12 13">An411</strain>
    </source>
</reference>
<dbReference type="CDD" id="cd01997">
    <property type="entry name" value="GMP_synthase_C"/>
    <property type="match status" value="1"/>
</dbReference>
<dbReference type="Pfam" id="PF00958">
    <property type="entry name" value="GMP_synt_C"/>
    <property type="match status" value="1"/>
</dbReference>
<comment type="caution">
    <text evidence="12">The sequence shown here is derived from an EMBL/GenBank/DDBJ whole genome shotgun (WGS) entry which is preliminary data.</text>
</comment>
<evidence type="ECO:0000256" key="1">
    <source>
        <dbReference type="ARBA" id="ARBA00002332"/>
    </source>
</evidence>
<dbReference type="PANTHER" id="PTHR11922:SF2">
    <property type="entry name" value="GMP SYNTHASE [GLUTAMINE-HYDROLYZING]"/>
    <property type="match status" value="1"/>
</dbReference>
<dbReference type="PRINTS" id="PR00099">
    <property type="entry name" value="CPSGATASE"/>
</dbReference>
<dbReference type="GO" id="GO:0003922">
    <property type="term" value="F:GMP synthase (glutamine-hydrolyzing) activity"/>
    <property type="evidence" value="ECO:0007669"/>
    <property type="project" value="UniProtKB-EC"/>
</dbReference>
<gene>
    <name evidence="9 12" type="primary">guaA</name>
    <name evidence="12" type="ORF">H9X91_07630</name>
</gene>
<dbReference type="SUPFAM" id="SSF54810">
    <property type="entry name" value="GMP synthetase C-terminal dimerisation domain"/>
    <property type="match status" value="1"/>
</dbReference>
<dbReference type="Pfam" id="PF02540">
    <property type="entry name" value="NAD_synthase"/>
    <property type="match status" value="1"/>
</dbReference>
<evidence type="ECO:0000256" key="4">
    <source>
        <dbReference type="ARBA" id="ARBA00022741"/>
    </source>
</evidence>
<dbReference type="HAMAP" id="MF_00344">
    <property type="entry name" value="GMP_synthase"/>
    <property type="match status" value="1"/>
</dbReference>
<keyword evidence="3 9" id="KW-0436">Ligase</keyword>
<evidence type="ECO:0000256" key="8">
    <source>
        <dbReference type="ARBA" id="ARBA00022962"/>
    </source>
</evidence>
<evidence type="ECO:0000259" key="11">
    <source>
        <dbReference type="PROSITE" id="PS51553"/>
    </source>
</evidence>
<keyword evidence="7 9" id="KW-0067">ATP-binding</keyword>
<keyword evidence="5 9" id="KW-0332">GMP biosynthesis</keyword>
<dbReference type="InterPro" id="IPR001674">
    <property type="entry name" value="GMP_synth_C"/>
</dbReference>
<dbReference type="Pfam" id="PF00117">
    <property type="entry name" value="GATase"/>
    <property type="match status" value="1"/>
</dbReference>
<dbReference type="Gene3D" id="3.40.50.880">
    <property type="match status" value="1"/>
</dbReference>
<feature type="active site" evidence="9">
    <location>
        <position position="176"/>
    </location>
</feature>
<keyword evidence="4 9" id="KW-0547">Nucleotide-binding</keyword>
<evidence type="ECO:0000256" key="7">
    <source>
        <dbReference type="ARBA" id="ARBA00022840"/>
    </source>
</evidence>
<dbReference type="InterPro" id="IPR029062">
    <property type="entry name" value="Class_I_gatase-like"/>
</dbReference>
<dbReference type="SUPFAM" id="SSF52402">
    <property type="entry name" value="Adenine nucleotide alpha hydrolases-like"/>
    <property type="match status" value="1"/>
</dbReference>
<dbReference type="Proteomes" id="UP000719500">
    <property type="component" value="Unassembled WGS sequence"/>
</dbReference>
<evidence type="ECO:0000313" key="13">
    <source>
        <dbReference type="Proteomes" id="UP000719500"/>
    </source>
</evidence>
<comment type="pathway">
    <text evidence="2 9">Purine metabolism; GMP biosynthesis; GMP from XMP (L-Gln route): step 1/1.</text>
</comment>
<dbReference type="SUPFAM" id="SSF52317">
    <property type="entry name" value="Class I glutamine amidotransferase-like"/>
    <property type="match status" value="1"/>
</dbReference>
<evidence type="ECO:0000256" key="2">
    <source>
        <dbReference type="ARBA" id="ARBA00005153"/>
    </source>
</evidence>
<dbReference type="CDD" id="cd01742">
    <property type="entry name" value="GATase1_GMP_Synthase"/>
    <property type="match status" value="1"/>
</dbReference>
<accession>A0ABS2FW96</accession>
<dbReference type="InterPro" id="IPR004739">
    <property type="entry name" value="GMP_synth_GATase"/>
</dbReference>
<evidence type="ECO:0000256" key="3">
    <source>
        <dbReference type="ARBA" id="ARBA00022598"/>
    </source>
</evidence>
<dbReference type="InterPro" id="IPR017926">
    <property type="entry name" value="GATASE"/>
</dbReference>
<dbReference type="InterPro" id="IPR022955">
    <property type="entry name" value="GMP_synthase"/>
</dbReference>
<keyword evidence="6 9" id="KW-0658">Purine biosynthesis</keyword>
<feature type="domain" description="GMPS ATP-PPase" evidence="11">
    <location>
        <begin position="201"/>
        <end position="390"/>
    </location>
</feature>
<dbReference type="InterPro" id="IPR014729">
    <property type="entry name" value="Rossmann-like_a/b/a_fold"/>
</dbReference>
<dbReference type="EC" id="6.3.5.2" evidence="9"/>
<name>A0ABS2FW96_9FIRM</name>
<dbReference type="PRINTS" id="PR00096">
    <property type="entry name" value="GATASE"/>
</dbReference>
<comment type="catalytic activity">
    <reaction evidence="9">
        <text>XMP + L-glutamine + ATP + H2O = GMP + L-glutamate + AMP + diphosphate + 2 H(+)</text>
        <dbReference type="Rhea" id="RHEA:11680"/>
        <dbReference type="ChEBI" id="CHEBI:15377"/>
        <dbReference type="ChEBI" id="CHEBI:15378"/>
        <dbReference type="ChEBI" id="CHEBI:29985"/>
        <dbReference type="ChEBI" id="CHEBI:30616"/>
        <dbReference type="ChEBI" id="CHEBI:33019"/>
        <dbReference type="ChEBI" id="CHEBI:57464"/>
        <dbReference type="ChEBI" id="CHEBI:58115"/>
        <dbReference type="ChEBI" id="CHEBI:58359"/>
        <dbReference type="ChEBI" id="CHEBI:456215"/>
        <dbReference type="EC" id="6.3.5.2"/>
    </reaction>
</comment>
<dbReference type="PROSITE" id="PS51553">
    <property type="entry name" value="GMPS_ATP_PPASE"/>
    <property type="match status" value="1"/>
</dbReference>
<dbReference type="PROSITE" id="PS51273">
    <property type="entry name" value="GATASE_TYPE_1"/>
    <property type="match status" value="1"/>
</dbReference>
<sequence length="515" mass="57370">MPLSHQTVIVLDFGGQYNQLIARRVRECGVYCEVKPYTTPLEQIRAMEPIGIIFTGGPNSVYDPKSPQVDPAIFTWGVPILGICYGCQLMAHNLGGRVTEAQDDSAREYGKTETYFDTSCRLFKGLPAQGITWMSHGDYMEKVPEGFALVAHSGACPNVAICDESRGFYGVQYHPEVNHTEHGTDMIRNFLYEVCGAAGDWTMGDYKETAIRQIREKVGDGKVLLALSGGVDSSVAAALVAEAVGSQLTCVFVDHGLMRLNEGDEVEAAFKKWDINFVRANAEDLFLGKLAGVTEPERKRKIIGEEFIRVFEAEAKKIGQVDYLVQGTIYPDVIESGTGDAAVIKSHHNVGGLPDYVDFKEIIEPLRMLFKDEVRQLGRELGLPEYLVMRQPFPGPGLAIRVIGEITKEKLDTLRQADFIFRDEIAKAHLEGTMSQYFAVLTNMRSVGVMGDGRTYDYTLALRSVTTTDFMTADWTRIPYEVLDRVSVRIVNEVPHINRIVYDITSKPPATIEWE</sequence>
<dbReference type="InterPro" id="IPR022310">
    <property type="entry name" value="NAD/GMP_synthase"/>
</dbReference>
<organism evidence="12 13">
    <name type="scientific">Oscillibacter valericigenes</name>
    <dbReference type="NCBI Taxonomy" id="351091"/>
    <lineage>
        <taxon>Bacteria</taxon>
        <taxon>Bacillati</taxon>
        <taxon>Bacillota</taxon>
        <taxon>Clostridia</taxon>
        <taxon>Eubacteriales</taxon>
        <taxon>Oscillospiraceae</taxon>
        <taxon>Oscillibacter</taxon>
    </lineage>
</organism>
<comment type="subunit">
    <text evidence="9">Homodimer.</text>
</comment>
<protein>
    <recommendedName>
        <fullName evidence="9">GMP synthase [glutamine-hydrolyzing]</fullName>
        <ecNumber evidence="9">6.3.5.2</ecNumber>
    </recommendedName>
    <alternativeName>
        <fullName evidence="9">GMP synthetase</fullName>
    </alternativeName>
    <alternativeName>
        <fullName evidence="9">Glutamine amidotransferase</fullName>
    </alternativeName>
</protein>
<dbReference type="NCBIfam" id="TIGR00884">
    <property type="entry name" value="guaA_Cterm"/>
    <property type="match status" value="1"/>
</dbReference>